<keyword evidence="9 12" id="KW-0675">Receptor</keyword>
<dbReference type="PROSITE" id="PS00237">
    <property type="entry name" value="G_PROTEIN_RECEP_F1_1"/>
    <property type="match status" value="1"/>
</dbReference>
<dbReference type="PANTHER" id="PTHR45695:SF23">
    <property type="entry name" value="GALANIN-LIKE G-PROTEIN COUPLED RECEPTOR NPR-9"/>
    <property type="match status" value="1"/>
</dbReference>
<dbReference type="CDD" id="cd15096">
    <property type="entry name" value="7tmA_AstA_R_insect"/>
    <property type="match status" value="1"/>
</dbReference>
<feature type="transmembrane region" description="Helical" evidence="13">
    <location>
        <begin position="161"/>
        <end position="179"/>
    </location>
</feature>
<evidence type="ECO:0000313" key="16">
    <source>
        <dbReference type="EMBL" id="SSX27075.1"/>
    </source>
</evidence>
<keyword evidence="6 12" id="KW-0297">G-protein coupled receptor</keyword>
<dbReference type="PRINTS" id="PR00663">
    <property type="entry name" value="GALANINR"/>
</dbReference>
<name>A0A336L0P3_CULSO</name>
<dbReference type="Pfam" id="PF00001">
    <property type="entry name" value="7tm_1"/>
    <property type="match status" value="1"/>
</dbReference>
<evidence type="ECO:0000313" key="15">
    <source>
        <dbReference type="EMBL" id="SSX06730.1"/>
    </source>
</evidence>
<comment type="similarity">
    <text evidence="2 12">Belongs to the G-protein coupled receptor 1 family.</text>
</comment>
<proteinExistence type="inferred from homology"/>
<protein>
    <submittedName>
        <fullName evidence="15">CSON014148 protein</fullName>
    </submittedName>
</protein>
<dbReference type="EMBL" id="UFQT01000768">
    <property type="protein sequence ID" value="SSX27075.1"/>
    <property type="molecule type" value="Genomic_DNA"/>
</dbReference>
<dbReference type="OMA" id="ANDSMDY"/>
<dbReference type="Gene3D" id="1.20.1070.10">
    <property type="entry name" value="Rhodopsin 7-helix transmembrane proteins"/>
    <property type="match status" value="1"/>
</dbReference>
<keyword evidence="4 12" id="KW-0812">Transmembrane</keyword>
<evidence type="ECO:0000256" key="13">
    <source>
        <dbReference type="SAM" id="Phobius"/>
    </source>
</evidence>
<evidence type="ECO:0000256" key="4">
    <source>
        <dbReference type="ARBA" id="ARBA00022692"/>
    </source>
</evidence>
<dbReference type="InterPro" id="IPR000405">
    <property type="entry name" value="Galanin_rcpt"/>
</dbReference>
<evidence type="ECO:0000259" key="14">
    <source>
        <dbReference type="PROSITE" id="PS50262"/>
    </source>
</evidence>
<evidence type="ECO:0000256" key="7">
    <source>
        <dbReference type="ARBA" id="ARBA00023136"/>
    </source>
</evidence>
<dbReference type="AlphaFoldDB" id="A0A336L0P3"/>
<dbReference type="PROSITE" id="PS50262">
    <property type="entry name" value="G_PROTEIN_RECEP_F1_2"/>
    <property type="match status" value="1"/>
</dbReference>
<keyword evidence="5 13" id="KW-1133">Transmembrane helix</keyword>
<accession>A0A336L0P3</accession>
<evidence type="ECO:0000256" key="3">
    <source>
        <dbReference type="ARBA" id="ARBA00022475"/>
    </source>
</evidence>
<keyword evidence="10" id="KW-0325">Glycoprotein</keyword>
<dbReference type="PRINTS" id="PR00237">
    <property type="entry name" value="GPCRRHODOPSN"/>
</dbReference>
<dbReference type="InterPro" id="IPR000276">
    <property type="entry name" value="GPCR_Rhodpsn"/>
</dbReference>
<evidence type="ECO:0000256" key="12">
    <source>
        <dbReference type="RuleBase" id="RU000688"/>
    </source>
</evidence>
<feature type="transmembrane region" description="Helical" evidence="13">
    <location>
        <begin position="200"/>
        <end position="220"/>
    </location>
</feature>
<reference evidence="16" key="2">
    <citation type="submission" date="2018-07" db="EMBL/GenBank/DDBJ databases">
        <authorList>
            <person name="Quirk P.G."/>
            <person name="Krulwich T.A."/>
        </authorList>
    </citation>
    <scope>NUCLEOTIDE SEQUENCE</scope>
</reference>
<keyword evidence="8" id="KW-1015">Disulfide bond</keyword>
<dbReference type="GO" id="GO:0004930">
    <property type="term" value="F:G protein-coupled receptor activity"/>
    <property type="evidence" value="ECO:0007669"/>
    <property type="project" value="UniProtKB-KW"/>
</dbReference>
<evidence type="ECO:0000256" key="2">
    <source>
        <dbReference type="ARBA" id="ARBA00010663"/>
    </source>
</evidence>
<evidence type="ECO:0000256" key="1">
    <source>
        <dbReference type="ARBA" id="ARBA00004651"/>
    </source>
</evidence>
<dbReference type="PANTHER" id="PTHR45695">
    <property type="entry name" value="LEUCOKININ RECEPTOR-RELATED"/>
    <property type="match status" value="1"/>
</dbReference>
<evidence type="ECO:0000256" key="5">
    <source>
        <dbReference type="ARBA" id="ARBA00022989"/>
    </source>
</evidence>
<comment type="subcellular location">
    <subcellularLocation>
        <location evidence="1">Cell membrane</location>
        <topology evidence="1">Multi-pass membrane protein</topology>
    </subcellularLocation>
</comment>
<evidence type="ECO:0000256" key="10">
    <source>
        <dbReference type="ARBA" id="ARBA00023180"/>
    </source>
</evidence>
<dbReference type="GO" id="GO:0005886">
    <property type="term" value="C:plasma membrane"/>
    <property type="evidence" value="ECO:0007669"/>
    <property type="project" value="UniProtKB-SubCell"/>
</dbReference>
<feature type="transmembrane region" description="Helical" evidence="13">
    <location>
        <begin position="88"/>
        <end position="109"/>
    </location>
</feature>
<evidence type="ECO:0000256" key="6">
    <source>
        <dbReference type="ARBA" id="ARBA00023040"/>
    </source>
</evidence>
<keyword evidence="7 13" id="KW-0472">Membrane</keyword>
<dbReference type="FunFam" id="1.20.1070.10:FF:000255">
    <property type="entry name" value="Allatostatin A receptor"/>
    <property type="match status" value="1"/>
</dbReference>
<sequence>MKQFINKIINFFVMNVLINDTLINGTVITMLDESGLSTPPPYLPCFNEPSRVAQLPGDCLNYTYSGHYDYDDDEALQLQKVVRMVVPTFFGIIGLSGLLGNALVVLVVAANPLMRSTTNLLIINLAVADLLFVIFCVPFTATDYVMPSWPFGDMWCKFVQYMIVVTAHASIYTLVLMSLDRFLAVVHPIASMSIRTEKNALYAIIFLWILITTTAIPVAISHGEVSQVWHEANSSACIFLYEEYNLVAFQVKTELMLQFIFQVSFFLSSYVIPLALISMLYMAMLARLWKGAPGGRVSAESRRGKKRVTRMVVVVVLAFAICWLPIQLILVLKSLKLYETTKTNVIMQVVSHVLAYMNSCVNPVLYAFLSDNFRKAFRKVVWCLGPPTMHGYGYNGPATTNITKTTRAGNGASSVDIL</sequence>
<feature type="transmembrane region" description="Helical" evidence="13">
    <location>
        <begin position="346"/>
        <end position="369"/>
    </location>
</feature>
<feature type="domain" description="G-protein coupled receptors family 1 profile" evidence="14">
    <location>
        <begin position="100"/>
        <end position="366"/>
    </location>
</feature>
<dbReference type="SMART" id="SM01381">
    <property type="entry name" value="7TM_GPCR_Srsx"/>
    <property type="match status" value="1"/>
</dbReference>
<gene>
    <name evidence="15" type="primary">CSON014148</name>
</gene>
<keyword evidence="3" id="KW-1003">Cell membrane</keyword>
<dbReference type="InterPro" id="IPR017452">
    <property type="entry name" value="GPCR_Rhodpsn_7TM"/>
</dbReference>
<feature type="transmembrane region" description="Helical" evidence="13">
    <location>
        <begin position="307"/>
        <end position="326"/>
    </location>
</feature>
<keyword evidence="11 12" id="KW-0807">Transducer</keyword>
<dbReference type="VEuPathDB" id="VectorBase:CSON014148"/>
<organism evidence="15">
    <name type="scientific">Culicoides sonorensis</name>
    <name type="common">Biting midge</name>
    <dbReference type="NCBI Taxonomy" id="179676"/>
    <lineage>
        <taxon>Eukaryota</taxon>
        <taxon>Metazoa</taxon>
        <taxon>Ecdysozoa</taxon>
        <taxon>Arthropoda</taxon>
        <taxon>Hexapoda</taxon>
        <taxon>Insecta</taxon>
        <taxon>Pterygota</taxon>
        <taxon>Neoptera</taxon>
        <taxon>Endopterygota</taxon>
        <taxon>Diptera</taxon>
        <taxon>Nematocera</taxon>
        <taxon>Chironomoidea</taxon>
        <taxon>Ceratopogonidae</taxon>
        <taxon>Ceratopogoninae</taxon>
        <taxon>Culicoides</taxon>
        <taxon>Monoculicoides</taxon>
    </lineage>
</organism>
<feature type="transmembrane region" description="Helical" evidence="13">
    <location>
        <begin position="259"/>
        <end position="286"/>
    </location>
</feature>
<feature type="transmembrane region" description="Helical" evidence="13">
    <location>
        <begin position="12"/>
        <end position="31"/>
    </location>
</feature>
<evidence type="ECO:0000256" key="11">
    <source>
        <dbReference type="ARBA" id="ARBA00023224"/>
    </source>
</evidence>
<reference evidence="15" key="1">
    <citation type="submission" date="2018-04" db="EMBL/GenBank/DDBJ databases">
        <authorList>
            <person name="Go L.Y."/>
            <person name="Mitchell J.A."/>
        </authorList>
    </citation>
    <scope>NUCLEOTIDE SEQUENCE</scope>
    <source>
        <tissue evidence="15">Whole organism</tissue>
    </source>
</reference>
<evidence type="ECO:0000256" key="8">
    <source>
        <dbReference type="ARBA" id="ARBA00023157"/>
    </source>
</evidence>
<evidence type="ECO:0000256" key="9">
    <source>
        <dbReference type="ARBA" id="ARBA00023170"/>
    </source>
</evidence>
<dbReference type="EMBL" id="UFQS01000768">
    <property type="protein sequence ID" value="SSX06730.1"/>
    <property type="molecule type" value="Genomic_DNA"/>
</dbReference>
<dbReference type="SUPFAM" id="SSF81321">
    <property type="entry name" value="Family A G protein-coupled receptor-like"/>
    <property type="match status" value="1"/>
</dbReference>
<feature type="transmembrane region" description="Helical" evidence="13">
    <location>
        <begin position="121"/>
        <end position="141"/>
    </location>
</feature>